<evidence type="ECO:0000259" key="1">
    <source>
        <dbReference type="SMART" id="SM00360"/>
    </source>
</evidence>
<dbReference type="Proteomes" id="UP000278627">
    <property type="component" value="Unassembled WGS sequence"/>
</dbReference>
<dbReference type="SUPFAM" id="SSF54928">
    <property type="entry name" value="RNA-binding domain, RBD"/>
    <property type="match status" value="1"/>
</dbReference>
<reference evidence="4" key="1">
    <citation type="submission" date="2017-02" db="UniProtKB">
        <authorList>
            <consortium name="WormBaseParasite"/>
        </authorList>
    </citation>
    <scope>IDENTIFICATION</scope>
</reference>
<sequence length="172" mass="19977">MEQNYSNRGKRTLYLSNINLYTSIDHIYQTFSQAGPVEKVNLHENIDGTPQYAVVVFKEINSVMHVMADYNRYQLGFNIIHCLSNIIFYSSNIPSELSNQWNISRQIGYEKKCAQQSHHYNIRVFEKNNYKKNDTMREIATTISSNDGWNPFNSSLKSPITSSNFLKFNSTI</sequence>
<reference evidence="2 3" key="2">
    <citation type="submission" date="2018-11" db="EMBL/GenBank/DDBJ databases">
        <authorList>
            <consortium name="Pathogen Informatics"/>
        </authorList>
    </citation>
    <scope>NUCLEOTIDE SEQUENCE [LARGE SCALE GENOMIC DNA]</scope>
</reference>
<dbReference type="STRING" id="6280.A0A0N4TSW7"/>
<dbReference type="EMBL" id="UZAD01013248">
    <property type="protein sequence ID" value="VDN92959.1"/>
    <property type="molecule type" value="Genomic_DNA"/>
</dbReference>
<dbReference type="Gene3D" id="3.30.70.330">
    <property type="match status" value="1"/>
</dbReference>
<dbReference type="GO" id="GO:0003723">
    <property type="term" value="F:RNA binding"/>
    <property type="evidence" value="ECO:0007669"/>
    <property type="project" value="InterPro"/>
</dbReference>
<name>A0A0N4TSW7_BRUPA</name>
<dbReference type="SMART" id="SM00360">
    <property type="entry name" value="RRM"/>
    <property type="match status" value="1"/>
</dbReference>
<keyword evidence="3" id="KW-1185">Reference proteome</keyword>
<dbReference type="WBParaSite" id="BPAG_0001181101-mRNA-1">
    <property type="protein sequence ID" value="BPAG_0001181101-mRNA-1"/>
    <property type="gene ID" value="BPAG_0001181101"/>
</dbReference>
<accession>A0A0N4TSW7</accession>
<dbReference type="InterPro" id="IPR000504">
    <property type="entry name" value="RRM_dom"/>
</dbReference>
<feature type="domain" description="RRM" evidence="1">
    <location>
        <begin position="12"/>
        <end position="83"/>
    </location>
</feature>
<dbReference type="InterPro" id="IPR035979">
    <property type="entry name" value="RBD_domain_sf"/>
</dbReference>
<evidence type="ECO:0000313" key="4">
    <source>
        <dbReference type="WBParaSite" id="BPAG_0001181101-mRNA-1"/>
    </source>
</evidence>
<dbReference type="InterPro" id="IPR012677">
    <property type="entry name" value="Nucleotide-bd_a/b_plait_sf"/>
</dbReference>
<evidence type="ECO:0000313" key="2">
    <source>
        <dbReference type="EMBL" id="VDN92959.1"/>
    </source>
</evidence>
<dbReference type="AlphaFoldDB" id="A0A0N4TSW7"/>
<protein>
    <submittedName>
        <fullName evidence="4">RRM domain-containing protein</fullName>
    </submittedName>
</protein>
<dbReference type="Pfam" id="PF00076">
    <property type="entry name" value="RRM_1"/>
    <property type="match status" value="1"/>
</dbReference>
<organism evidence="4">
    <name type="scientific">Brugia pahangi</name>
    <name type="common">Filarial nematode worm</name>
    <dbReference type="NCBI Taxonomy" id="6280"/>
    <lineage>
        <taxon>Eukaryota</taxon>
        <taxon>Metazoa</taxon>
        <taxon>Ecdysozoa</taxon>
        <taxon>Nematoda</taxon>
        <taxon>Chromadorea</taxon>
        <taxon>Rhabditida</taxon>
        <taxon>Spirurina</taxon>
        <taxon>Spiruromorpha</taxon>
        <taxon>Filarioidea</taxon>
        <taxon>Onchocercidae</taxon>
        <taxon>Brugia</taxon>
    </lineage>
</organism>
<proteinExistence type="predicted"/>
<gene>
    <name evidence="2" type="ORF">BPAG_LOCUS11773</name>
</gene>
<evidence type="ECO:0000313" key="3">
    <source>
        <dbReference type="Proteomes" id="UP000278627"/>
    </source>
</evidence>
<dbReference type="CDD" id="cd00590">
    <property type="entry name" value="RRM_SF"/>
    <property type="match status" value="1"/>
</dbReference>